<protein>
    <recommendedName>
        <fullName evidence="2">HTH cro/C1-type domain-containing protein</fullName>
    </recommendedName>
</protein>
<evidence type="ECO:0000259" key="2">
    <source>
        <dbReference type="PROSITE" id="PS50943"/>
    </source>
</evidence>
<comment type="caution">
    <text evidence="3">The sequence shown here is derived from an EMBL/GenBank/DDBJ whole genome shotgun (WGS) entry which is preliminary data.</text>
</comment>
<dbReference type="SUPFAM" id="SSF47413">
    <property type="entry name" value="lambda repressor-like DNA-binding domains"/>
    <property type="match status" value="1"/>
</dbReference>
<dbReference type="PROSITE" id="PS50943">
    <property type="entry name" value="HTH_CROC1"/>
    <property type="match status" value="1"/>
</dbReference>
<dbReference type="AlphaFoldDB" id="A0A4V2JFD7"/>
<feature type="transmembrane region" description="Helical" evidence="1">
    <location>
        <begin position="69"/>
        <end position="87"/>
    </location>
</feature>
<evidence type="ECO:0000313" key="3">
    <source>
        <dbReference type="EMBL" id="TBO28397.1"/>
    </source>
</evidence>
<dbReference type="RefSeq" id="WP_130969092.1">
    <property type="nucleotide sequence ID" value="NZ_SIXI01000007.1"/>
</dbReference>
<sequence>MDKEQIAALRKSLGLSQAEFGQLFDAHSMTVSKWERGVLVPSAYQHALLQQFKRTADVKEEKAKQELKNLLIGAGVVAALVWLLNAGK</sequence>
<keyword evidence="4" id="KW-1185">Reference proteome</keyword>
<dbReference type="Gene3D" id="1.10.260.40">
    <property type="entry name" value="lambda repressor-like DNA-binding domains"/>
    <property type="match status" value="1"/>
</dbReference>
<proteinExistence type="predicted"/>
<dbReference type="Proteomes" id="UP000292120">
    <property type="component" value="Unassembled WGS sequence"/>
</dbReference>
<keyword evidence="1" id="KW-1133">Transmembrane helix</keyword>
<dbReference type="CDD" id="cd00093">
    <property type="entry name" value="HTH_XRE"/>
    <property type="match status" value="1"/>
</dbReference>
<evidence type="ECO:0000313" key="4">
    <source>
        <dbReference type="Proteomes" id="UP000292120"/>
    </source>
</evidence>
<dbReference type="InterPro" id="IPR010982">
    <property type="entry name" value="Lambda_DNA-bd_dom_sf"/>
</dbReference>
<dbReference type="Pfam" id="PF01381">
    <property type="entry name" value="HTH_3"/>
    <property type="match status" value="1"/>
</dbReference>
<gene>
    <name evidence="3" type="ORF">EYS42_15450</name>
</gene>
<dbReference type="InterPro" id="IPR001387">
    <property type="entry name" value="Cro/C1-type_HTH"/>
</dbReference>
<dbReference type="EMBL" id="SIXI01000007">
    <property type="protein sequence ID" value="TBO28397.1"/>
    <property type="molecule type" value="Genomic_DNA"/>
</dbReference>
<feature type="domain" description="HTH cro/C1-type" evidence="2">
    <location>
        <begin position="6"/>
        <end position="43"/>
    </location>
</feature>
<reference evidence="3 4" key="1">
    <citation type="submission" date="2019-02" db="EMBL/GenBank/DDBJ databases">
        <title>Aquabacterium sp. strain KMB7.</title>
        <authorList>
            <person name="Chen W.-M."/>
        </authorList>
    </citation>
    <scope>NUCLEOTIDE SEQUENCE [LARGE SCALE GENOMIC DNA]</scope>
    <source>
        <strain evidence="3 4">KMB7</strain>
    </source>
</reference>
<name>A0A4V2JFD7_9BURK</name>
<organism evidence="3 4">
    <name type="scientific">Aquabacterium lacunae</name>
    <dbReference type="NCBI Taxonomy" id="2528630"/>
    <lineage>
        <taxon>Bacteria</taxon>
        <taxon>Pseudomonadati</taxon>
        <taxon>Pseudomonadota</taxon>
        <taxon>Betaproteobacteria</taxon>
        <taxon>Burkholderiales</taxon>
        <taxon>Aquabacterium</taxon>
    </lineage>
</organism>
<dbReference type="OrthoDB" id="9814751at2"/>
<keyword evidence="1" id="KW-0812">Transmembrane</keyword>
<accession>A0A4V2JFD7</accession>
<evidence type="ECO:0000256" key="1">
    <source>
        <dbReference type="SAM" id="Phobius"/>
    </source>
</evidence>
<dbReference type="GO" id="GO:0003677">
    <property type="term" value="F:DNA binding"/>
    <property type="evidence" value="ECO:0007669"/>
    <property type="project" value="InterPro"/>
</dbReference>
<keyword evidence="1" id="KW-0472">Membrane</keyword>